<dbReference type="Pfam" id="PF12569">
    <property type="entry name" value="NatA_aux_su"/>
    <property type="match status" value="1"/>
</dbReference>
<sequence length="288" mass="33068">MEDDIRSHVFFRRAAKSAIEVFYFLPFLLESIKLLLVQACLRLDENKTTNGEAYEEAEPRQRLVLLTPIIFLAVNVCVSLEINRVEPDKLLRKTLLKEVKQKAAADKKKQNGSLSYARPEQHVEPLEEATRFLNHLQRTSRRDIETHLLATRVYMRKGRHLLSLRSLKRAKAIDKNDSRYLLLLVEYALKLNKSDVLDDAVFVVASQELTNLMDGQTVFQFVDAVCRAAAGDAPLSAQQLWLAAELKFLVEPTDRDQYRRALTSICPPLSGSWKDYNVIVQRLKKVFV</sequence>
<name>A0AA38HGZ9_9CUCU</name>
<keyword evidence="1" id="KW-0677">Repeat</keyword>
<evidence type="ECO:0000256" key="1">
    <source>
        <dbReference type="ARBA" id="ARBA00022737"/>
    </source>
</evidence>
<dbReference type="Proteomes" id="UP001168821">
    <property type="component" value="Unassembled WGS sequence"/>
</dbReference>
<evidence type="ECO:0000313" key="3">
    <source>
        <dbReference type="EMBL" id="KAJ3616615.1"/>
    </source>
</evidence>
<gene>
    <name evidence="3" type="ORF">Zmor_011786</name>
</gene>
<organism evidence="3 4">
    <name type="scientific">Zophobas morio</name>
    <dbReference type="NCBI Taxonomy" id="2755281"/>
    <lineage>
        <taxon>Eukaryota</taxon>
        <taxon>Metazoa</taxon>
        <taxon>Ecdysozoa</taxon>
        <taxon>Arthropoda</taxon>
        <taxon>Hexapoda</taxon>
        <taxon>Insecta</taxon>
        <taxon>Pterygota</taxon>
        <taxon>Neoptera</taxon>
        <taxon>Endopterygota</taxon>
        <taxon>Coleoptera</taxon>
        <taxon>Polyphaga</taxon>
        <taxon>Cucujiformia</taxon>
        <taxon>Tenebrionidae</taxon>
        <taxon>Zophobas</taxon>
    </lineage>
</organism>
<dbReference type="PANTHER" id="PTHR22767">
    <property type="entry name" value="N-TERMINAL ACETYLTRANSFERASE-RELATED"/>
    <property type="match status" value="1"/>
</dbReference>
<dbReference type="PANTHER" id="PTHR22767:SF2">
    <property type="entry name" value="N(ALPHA)-ACETYLTRANSFERASE 15_16, ISOFORM A"/>
    <property type="match status" value="1"/>
</dbReference>
<keyword evidence="4" id="KW-1185">Reference proteome</keyword>
<accession>A0AA38HGZ9</accession>
<dbReference type="AlphaFoldDB" id="A0AA38HGZ9"/>
<comment type="caution">
    <text evidence="3">The sequence shown here is derived from an EMBL/GenBank/DDBJ whole genome shotgun (WGS) entry which is preliminary data.</text>
</comment>
<keyword evidence="2" id="KW-0802">TPR repeat</keyword>
<reference evidence="3" key="1">
    <citation type="journal article" date="2023" name="G3 (Bethesda)">
        <title>Whole genome assemblies of Zophobas morio and Tenebrio molitor.</title>
        <authorList>
            <person name="Kaur S."/>
            <person name="Stinson S.A."/>
            <person name="diCenzo G.C."/>
        </authorList>
    </citation>
    <scope>NUCLEOTIDE SEQUENCE</scope>
    <source>
        <strain evidence="3">QUZm001</strain>
    </source>
</reference>
<evidence type="ECO:0000256" key="2">
    <source>
        <dbReference type="ARBA" id="ARBA00022803"/>
    </source>
</evidence>
<proteinExistence type="predicted"/>
<dbReference type="Gene3D" id="1.25.40.1010">
    <property type="match status" value="1"/>
</dbReference>
<dbReference type="EMBL" id="JALNTZ010003183">
    <property type="protein sequence ID" value="KAJ3616615.1"/>
    <property type="molecule type" value="Genomic_DNA"/>
</dbReference>
<dbReference type="InterPro" id="IPR021183">
    <property type="entry name" value="NatA_aux_su"/>
</dbReference>
<protein>
    <submittedName>
        <fullName evidence="3">Uncharacterized protein</fullName>
    </submittedName>
</protein>
<evidence type="ECO:0000313" key="4">
    <source>
        <dbReference type="Proteomes" id="UP001168821"/>
    </source>
</evidence>
<dbReference type="GO" id="GO:0005737">
    <property type="term" value="C:cytoplasm"/>
    <property type="evidence" value="ECO:0007669"/>
    <property type="project" value="TreeGrafter"/>
</dbReference>